<keyword evidence="1" id="KW-0472">Membrane</keyword>
<evidence type="ECO:0000313" key="2">
    <source>
        <dbReference type="EMBL" id="MFC7747874.1"/>
    </source>
</evidence>
<evidence type="ECO:0000256" key="1">
    <source>
        <dbReference type="SAM" id="Phobius"/>
    </source>
</evidence>
<comment type="caution">
    <text evidence="2">The sequence shown here is derived from an EMBL/GenBank/DDBJ whole genome shotgun (WGS) entry which is preliminary data.</text>
</comment>
<reference evidence="3" key="1">
    <citation type="journal article" date="2019" name="Int. J. Syst. Evol. Microbiol.">
        <title>The Global Catalogue of Microorganisms (GCM) 10K type strain sequencing project: providing services to taxonomists for standard genome sequencing and annotation.</title>
        <authorList>
            <consortium name="The Broad Institute Genomics Platform"/>
            <consortium name="The Broad Institute Genome Sequencing Center for Infectious Disease"/>
            <person name="Wu L."/>
            <person name="Ma J."/>
        </authorList>
    </citation>
    <scope>NUCLEOTIDE SEQUENCE [LARGE SCALE GENOMIC DNA]</scope>
    <source>
        <strain evidence="3">JCM 30234</strain>
    </source>
</reference>
<accession>A0ABW2UVH1</accession>
<evidence type="ECO:0000313" key="3">
    <source>
        <dbReference type="Proteomes" id="UP001596620"/>
    </source>
</evidence>
<dbReference type="Proteomes" id="UP001596620">
    <property type="component" value="Unassembled WGS sequence"/>
</dbReference>
<evidence type="ECO:0008006" key="4">
    <source>
        <dbReference type="Google" id="ProtNLM"/>
    </source>
</evidence>
<feature type="transmembrane region" description="Helical" evidence="1">
    <location>
        <begin position="12"/>
        <end position="28"/>
    </location>
</feature>
<feature type="transmembrane region" description="Helical" evidence="1">
    <location>
        <begin position="66"/>
        <end position="82"/>
    </location>
</feature>
<keyword evidence="1" id="KW-1133">Transmembrane helix</keyword>
<organism evidence="2 3">
    <name type="scientific">Lentibacillus kimchii</name>
    <dbReference type="NCBI Taxonomy" id="1542911"/>
    <lineage>
        <taxon>Bacteria</taxon>
        <taxon>Bacillati</taxon>
        <taxon>Bacillota</taxon>
        <taxon>Bacilli</taxon>
        <taxon>Bacillales</taxon>
        <taxon>Bacillaceae</taxon>
        <taxon>Lentibacillus</taxon>
    </lineage>
</organism>
<name>A0ABW2UVH1_9BACI</name>
<gene>
    <name evidence="2" type="ORF">ACFQU8_11815</name>
</gene>
<sequence length="83" mass="9437">MRNPYENDRRMEMISLALAGIIGPIAIFKGYPVMILFCLFLLAFSILSEGLFYLHINKTPEGIKQFIKAGVLVLLITALFFRL</sequence>
<keyword evidence="1" id="KW-0812">Transmembrane</keyword>
<keyword evidence="3" id="KW-1185">Reference proteome</keyword>
<protein>
    <recommendedName>
        <fullName evidence="4">Phosphatidate cytidylyltransferase</fullName>
    </recommendedName>
</protein>
<dbReference type="EMBL" id="JBHTGR010000056">
    <property type="protein sequence ID" value="MFC7747874.1"/>
    <property type="molecule type" value="Genomic_DNA"/>
</dbReference>
<proteinExistence type="predicted"/>
<dbReference type="RefSeq" id="WP_382360372.1">
    <property type="nucleotide sequence ID" value="NZ_JBHTGR010000056.1"/>
</dbReference>